<evidence type="ECO:0000313" key="2">
    <source>
        <dbReference type="Proteomes" id="UP000077177"/>
    </source>
</evidence>
<dbReference type="KEGG" id="fla:SY85_13900"/>
<organism evidence="1 2">
    <name type="scientific">Flavisolibacter tropicus</name>
    <dbReference type="NCBI Taxonomy" id="1492898"/>
    <lineage>
        <taxon>Bacteria</taxon>
        <taxon>Pseudomonadati</taxon>
        <taxon>Bacteroidota</taxon>
        <taxon>Chitinophagia</taxon>
        <taxon>Chitinophagales</taxon>
        <taxon>Chitinophagaceae</taxon>
        <taxon>Flavisolibacter</taxon>
    </lineage>
</organism>
<dbReference type="Proteomes" id="UP000077177">
    <property type="component" value="Chromosome"/>
</dbReference>
<name>A0A172TWQ6_9BACT</name>
<gene>
    <name evidence="1" type="ORF">SY85_13900</name>
</gene>
<sequence length="66" mass="7681">MGLEVAIVEERVVLTPHALYPRMAKAALAIAQSEQLLANNYLQQHLEEDHFELLKTYFQDRGWRLT</sequence>
<proteinExistence type="predicted"/>
<protein>
    <submittedName>
        <fullName evidence="1">Uncharacterized protein</fullName>
    </submittedName>
</protein>
<reference evidence="1 2" key="2">
    <citation type="journal article" date="2016" name="Int. J. Syst. Evol. Microbiol.">
        <title>Flavisolibacter tropicus sp. nov., isolated from tropical soil.</title>
        <authorList>
            <person name="Lee J.J."/>
            <person name="Kang M.S."/>
            <person name="Kim G.S."/>
            <person name="Lee C.S."/>
            <person name="Lim S."/>
            <person name="Lee J."/>
            <person name="Roh S.H."/>
            <person name="Kang H."/>
            <person name="Ha J.M."/>
            <person name="Bae S."/>
            <person name="Jung H.Y."/>
            <person name="Kim M.K."/>
        </authorList>
    </citation>
    <scope>NUCLEOTIDE SEQUENCE [LARGE SCALE GENOMIC DNA]</scope>
    <source>
        <strain evidence="1 2">LCS9</strain>
    </source>
</reference>
<accession>A0A172TWQ6</accession>
<keyword evidence="2" id="KW-1185">Reference proteome</keyword>
<dbReference type="EMBL" id="CP011390">
    <property type="protein sequence ID" value="ANE51436.1"/>
    <property type="molecule type" value="Genomic_DNA"/>
</dbReference>
<evidence type="ECO:0000313" key="1">
    <source>
        <dbReference type="EMBL" id="ANE51436.1"/>
    </source>
</evidence>
<reference evidence="2" key="1">
    <citation type="submission" date="2015-01" db="EMBL/GenBank/DDBJ databases">
        <title>Flavisolibacter sp./LCS9/ whole genome sequencing.</title>
        <authorList>
            <person name="Kim M.K."/>
            <person name="Srinivasan S."/>
            <person name="Lee J.-J."/>
        </authorList>
    </citation>
    <scope>NUCLEOTIDE SEQUENCE [LARGE SCALE GENOMIC DNA]</scope>
    <source>
        <strain evidence="2">LCS9</strain>
    </source>
</reference>
<dbReference type="AlphaFoldDB" id="A0A172TWQ6"/>